<keyword evidence="3" id="KW-1185">Reference proteome</keyword>
<dbReference type="SUPFAM" id="SSF53067">
    <property type="entry name" value="Actin-like ATPase domain"/>
    <property type="match status" value="1"/>
</dbReference>
<proteinExistence type="inferred from homology"/>
<dbReference type="InterPro" id="IPR043129">
    <property type="entry name" value="ATPase_NBD"/>
</dbReference>
<sequence length="312" mass="33834">MSFPSLVTLDIGGTKINAGRYVNGVIEDSRSFKFCANASLSEIECFIINCIDGFLIQSTTAICIGVPCIVDTQLGMVYDAVNIPAWKEFDLKSALQRRYHLDVYINNDVNCFTAGEHRFGAGQGYDDIIGLCLGTGVGAGFIINNELYQGHNCSAGEIGEVSYLTSTIDEYCSGRFFDLHIGASGTDLAVKARAGEAYAIEAYSQFGRHLAHAISHLLLILDPQVIVIGGSVARSFDLFQKELWLGLADFPYSKVIENLNIVPSSNRDTALLGAAQLYLNQCDQNKKTEAAAQIVNSKELSAESYLTSPQPS</sequence>
<dbReference type="CDD" id="cd23763">
    <property type="entry name" value="ASKHA_ATPase_ROK"/>
    <property type="match status" value="1"/>
</dbReference>
<name>A0ABS7E0V1_9GAMM</name>
<dbReference type="PANTHER" id="PTHR18964">
    <property type="entry name" value="ROK (REPRESSOR, ORF, KINASE) FAMILY"/>
    <property type="match status" value="1"/>
</dbReference>
<dbReference type="Pfam" id="PF00480">
    <property type="entry name" value="ROK"/>
    <property type="match status" value="1"/>
</dbReference>
<evidence type="ECO:0000313" key="3">
    <source>
        <dbReference type="Proteomes" id="UP001195963"/>
    </source>
</evidence>
<reference evidence="2 3" key="1">
    <citation type="submission" date="2021-07" db="EMBL/GenBank/DDBJ databases">
        <title>Shewanella sp. nov, isolated from SCS.</title>
        <authorList>
            <person name="Cao W.R."/>
        </authorList>
    </citation>
    <scope>NUCLEOTIDE SEQUENCE [LARGE SCALE GENOMIC DNA]</scope>
    <source>
        <strain evidence="2 3">NR704-98</strain>
    </source>
</reference>
<comment type="similarity">
    <text evidence="1">Belongs to the ROK (NagC/XylR) family.</text>
</comment>
<gene>
    <name evidence="2" type="ORF">K0625_06550</name>
</gene>
<dbReference type="PANTHER" id="PTHR18964:SF149">
    <property type="entry name" value="BIFUNCTIONAL UDP-N-ACETYLGLUCOSAMINE 2-EPIMERASE_N-ACETYLMANNOSAMINE KINASE"/>
    <property type="match status" value="1"/>
</dbReference>
<comment type="caution">
    <text evidence="2">The sequence shown here is derived from an EMBL/GenBank/DDBJ whole genome shotgun (WGS) entry which is preliminary data.</text>
</comment>
<dbReference type="Gene3D" id="3.30.420.40">
    <property type="match status" value="2"/>
</dbReference>
<evidence type="ECO:0000256" key="1">
    <source>
        <dbReference type="ARBA" id="ARBA00006479"/>
    </source>
</evidence>
<organism evidence="2 3">
    <name type="scientific">Shewanella nanhaiensis</name>
    <dbReference type="NCBI Taxonomy" id="2864872"/>
    <lineage>
        <taxon>Bacteria</taxon>
        <taxon>Pseudomonadati</taxon>
        <taxon>Pseudomonadota</taxon>
        <taxon>Gammaproteobacteria</taxon>
        <taxon>Alteromonadales</taxon>
        <taxon>Shewanellaceae</taxon>
        <taxon>Shewanella</taxon>
    </lineage>
</organism>
<dbReference type="RefSeq" id="WP_220108939.1">
    <property type="nucleotide sequence ID" value="NZ_JAHZST010000003.1"/>
</dbReference>
<dbReference type="Proteomes" id="UP001195963">
    <property type="component" value="Unassembled WGS sequence"/>
</dbReference>
<accession>A0ABS7E0V1</accession>
<protein>
    <submittedName>
        <fullName evidence="2">ROK family protein</fullName>
    </submittedName>
</protein>
<dbReference type="InterPro" id="IPR000600">
    <property type="entry name" value="ROK"/>
</dbReference>
<evidence type="ECO:0000313" key="2">
    <source>
        <dbReference type="EMBL" id="MBW8183320.1"/>
    </source>
</evidence>
<dbReference type="EMBL" id="JAHZST010000003">
    <property type="protein sequence ID" value="MBW8183320.1"/>
    <property type="molecule type" value="Genomic_DNA"/>
</dbReference>